<dbReference type="EMBL" id="QLNT01000002">
    <property type="protein sequence ID" value="KAF3076171.1"/>
    <property type="molecule type" value="Genomic_DNA"/>
</dbReference>
<evidence type="ECO:0000256" key="1">
    <source>
        <dbReference type="SAM" id="MobiDB-lite"/>
    </source>
</evidence>
<dbReference type="AlphaFoldDB" id="A0A9P5CFI7"/>
<dbReference type="Proteomes" id="UP000801864">
    <property type="component" value="Unassembled WGS sequence"/>
</dbReference>
<name>A0A9P5CFI7_9HYPO</name>
<sequence>MSTSPRCRSSLEAASTQALAGSVPGAGNDESNSPPQNPRENGNNGPSPLKRPFALQQWLAESRKDEPFNVLASARAAASGQAESVPPPSAGDARGSVKR</sequence>
<comment type="caution">
    <text evidence="2">The sequence shown here is derived from an EMBL/GenBank/DDBJ whole genome shotgun (WGS) entry which is preliminary data.</text>
</comment>
<feature type="compositionally biased region" description="Low complexity" evidence="1">
    <location>
        <begin position="72"/>
        <end position="84"/>
    </location>
</feature>
<reference evidence="2 3" key="1">
    <citation type="submission" date="2018-06" db="EMBL/GenBank/DDBJ databases">
        <title>Genome analysis of cellulolytic fungus Trichoderma lentiforme CFAM-422.</title>
        <authorList>
            <person name="Steindorff A.S."/>
            <person name="Formighieri E.F."/>
            <person name="Midorikawa G.E.O."/>
            <person name="Tamietti M.S."/>
            <person name="Ramos E.Z."/>
            <person name="Silva A.S."/>
            <person name="Bon E.P.S."/>
            <person name="Mendes T.D."/>
            <person name="Damaso M.C.T."/>
            <person name="Favaro L.C.L."/>
        </authorList>
    </citation>
    <scope>NUCLEOTIDE SEQUENCE [LARGE SCALE GENOMIC DNA]</scope>
    <source>
        <strain evidence="2 3">CFAM-422</strain>
    </source>
</reference>
<keyword evidence="3" id="KW-1185">Reference proteome</keyword>
<evidence type="ECO:0000313" key="2">
    <source>
        <dbReference type="EMBL" id="KAF3076171.1"/>
    </source>
</evidence>
<organism evidence="2 3">
    <name type="scientific">Trichoderma lentiforme</name>
    <dbReference type="NCBI Taxonomy" id="1567552"/>
    <lineage>
        <taxon>Eukaryota</taxon>
        <taxon>Fungi</taxon>
        <taxon>Dikarya</taxon>
        <taxon>Ascomycota</taxon>
        <taxon>Pezizomycotina</taxon>
        <taxon>Sordariomycetes</taxon>
        <taxon>Hypocreomycetidae</taxon>
        <taxon>Hypocreales</taxon>
        <taxon>Hypocreaceae</taxon>
        <taxon>Trichoderma</taxon>
    </lineage>
</organism>
<feature type="compositionally biased region" description="Polar residues" evidence="1">
    <location>
        <begin position="29"/>
        <end position="46"/>
    </location>
</feature>
<proteinExistence type="predicted"/>
<accession>A0A9P5CFI7</accession>
<gene>
    <name evidence="2" type="ORF">CFAM422_001628</name>
</gene>
<feature type="region of interest" description="Disordered" evidence="1">
    <location>
        <begin position="1"/>
        <end position="52"/>
    </location>
</feature>
<feature type="region of interest" description="Disordered" evidence="1">
    <location>
        <begin position="72"/>
        <end position="99"/>
    </location>
</feature>
<protein>
    <submittedName>
        <fullName evidence="2">Uncharacterized protein</fullName>
    </submittedName>
</protein>
<evidence type="ECO:0000313" key="3">
    <source>
        <dbReference type="Proteomes" id="UP000801864"/>
    </source>
</evidence>
<feature type="compositionally biased region" description="Polar residues" evidence="1">
    <location>
        <begin position="1"/>
        <end position="19"/>
    </location>
</feature>